<dbReference type="EMBL" id="AZFQ01000050">
    <property type="protein sequence ID" value="KRL97682.1"/>
    <property type="molecule type" value="Genomic_DNA"/>
</dbReference>
<dbReference type="AlphaFoldDB" id="A0A0R1V3R7"/>
<sequence length="281" mass="31033">MRKKVFFRKLFLGVVASLGLIFLLAGCGNSSSSSNNQSSVSAIKKRGVLRVAVFGDLKPYGWVNQDGKRVGYDVTLARQLAKDLNVKVKFTQVNANNRVDALNSNKVDLVLANFTVTSDRKKVVDFAEPYMKVSVGVVSPKESRISDVAQLKGKTVIVSKGTTAETYFTEKQKDVNLLKFDSKTQQFNALKNKRGVALADDNSYLYAWVKNHPDYSVGIKTLGPSSAIAPAVKKGNSSLLNWTNKDIKKLRQNGFFEKAYNSDLKPYFSSEVNSADILINK</sequence>
<evidence type="ECO:0000313" key="5">
    <source>
        <dbReference type="Proteomes" id="UP000051166"/>
    </source>
</evidence>
<dbReference type="STRING" id="1423801.FD50_GL001247"/>
<feature type="domain" description="Ionotropic glutamate receptor C-terminal" evidence="3">
    <location>
        <begin position="48"/>
        <end position="266"/>
    </location>
</feature>
<keyword evidence="5" id="KW-1185">Reference proteome</keyword>
<dbReference type="GO" id="GO:0016020">
    <property type="term" value="C:membrane"/>
    <property type="evidence" value="ECO:0007669"/>
    <property type="project" value="InterPro"/>
</dbReference>
<name>A0A0R1V3R7_9LACO</name>
<dbReference type="PANTHER" id="PTHR35936">
    <property type="entry name" value="MEMBRANE-BOUND LYTIC MUREIN TRANSGLYCOSYLASE F"/>
    <property type="match status" value="1"/>
</dbReference>
<dbReference type="Proteomes" id="UP000051166">
    <property type="component" value="Unassembled WGS sequence"/>
</dbReference>
<evidence type="ECO:0000259" key="2">
    <source>
        <dbReference type="SMART" id="SM00062"/>
    </source>
</evidence>
<evidence type="ECO:0000259" key="3">
    <source>
        <dbReference type="SMART" id="SM00079"/>
    </source>
</evidence>
<proteinExistence type="predicted"/>
<dbReference type="PANTHER" id="PTHR35936:SF17">
    <property type="entry name" value="ARGININE-BINDING EXTRACELLULAR PROTEIN ARTP"/>
    <property type="match status" value="1"/>
</dbReference>
<dbReference type="OrthoDB" id="115856at2"/>
<dbReference type="Gene3D" id="3.40.190.10">
    <property type="entry name" value="Periplasmic binding protein-like II"/>
    <property type="match status" value="2"/>
</dbReference>
<accession>A0A0R1V3R7</accession>
<dbReference type="GO" id="GO:0015276">
    <property type="term" value="F:ligand-gated monoatomic ion channel activity"/>
    <property type="evidence" value="ECO:0007669"/>
    <property type="project" value="InterPro"/>
</dbReference>
<dbReference type="PROSITE" id="PS51257">
    <property type="entry name" value="PROKAR_LIPOPROTEIN"/>
    <property type="match status" value="1"/>
</dbReference>
<organism evidence="4 5">
    <name type="scientific">Liquorilactobacillus satsumensis DSM 16230 = JCM 12392</name>
    <dbReference type="NCBI Taxonomy" id="1423801"/>
    <lineage>
        <taxon>Bacteria</taxon>
        <taxon>Bacillati</taxon>
        <taxon>Bacillota</taxon>
        <taxon>Bacilli</taxon>
        <taxon>Lactobacillales</taxon>
        <taxon>Lactobacillaceae</taxon>
        <taxon>Liquorilactobacillus</taxon>
    </lineage>
</organism>
<gene>
    <name evidence="4" type="ORF">FD50_GL001247</name>
</gene>
<dbReference type="InterPro" id="IPR001638">
    <property type="entry name" value="Solute-binding_3/MltF_N"/>
</dbReference>
<evidence type="ECO:0000313" key="4">
    <source>
        <dbReference type="EMBL" id="KRL97682.1"/>
    </source>
</evidence>
<dbReference type="RefSeq" id="WP_056961112.1">
    <property type="nucleotide sequence ID" value="NZ_AZFQ01000050.1"/>
</dbReference>
<feature type="domain" description="Solute-binding protein family 3/N-terminal" evidence="2">
    <location>
        <begin position="48"/>
        <end position="271"/>
    </location>
</feature>
<dbReference type="GeneID" id="98308561"/>
<dbReference type="SUPFAM" id="SSF53850">
    <property type="entry name" value="Periplasmic binding protein-like II"/>
    <property type="match status" value="1"/>
</dbReference>
<dbReference type="PATRIC" id="fig|1423801.4.peg.1274"/>
<protein>
    <submittedName>
        <fullName evidence="4">ABC transporter solute-binding component</fullName>
    </submittedName>
</protein>
<comment type="caution">
    <text evidence="4">The sequence shown here is derived from an EMBL/GenBank/DDBJ whole genome shotgun (WGS) entry which is preliminary data.</text>
</comment>
<reference evidence="4 5" key="1">
    <citation type="journal article" date="2015" name="Genome Announc.">
        <title>Expanding the biotechnology potential of lactobacilli through comparative genomics of 213 strains and associated genera.</title>
        <authorList>
            <person name="Sun Z."/>
            <person name="Harris H.M."/>
            <person name="McCann A."/>
            <person name="Guo C."/>
            <person name="Argimon S."/>
            <person name="Zhang W."/>
            <person name="Yang X."/>
            <person name="Jeffery I.B."/>
            <person name="Cooney J.C."/>
            <person name="Kagawa T.F."/>
            <person name="Liu W."/>
            <person name="Song Y."/>
            <person name="Salvetti E."/>
            <person name="Wrobel A."/>
            <person name="Rasinkangas P."/>
            <person name="Parkhill J."/>
            <person name="Rea M.C."/>
            <person name="O'Sullivan O."/>
            <person name="Ritari J."/>
            <person name="Douillard F.P."/>
            <person name="Paul Ross R."/>
            <person name="Yang R."/>
            <person name="Briner A.E."/>
            <person name="Felis G.E."/>
            <person name="de Vos W.M."/>
            <person name="Barrangou R."/>
            <person name="Klaenhammer T.R."/>
            <person name="Caufield P.W."/>
            <person name="Cui Y."/>
            <person name="Zhang H."/>
            <person name="O'Toole P.W."/>
        </authorList>
    </citation>
    <scope>NUCLEOTIDE SEQUENCE [LARGE SCALE GENOMIC DNA]</scope>
    <source>
        <strain evidence="4 5">DSM 16230</strain>
    </source>
</reference>
<dbReference type="SMART" id="SM00062">
    <property type="entry name" value="PBPb"/>
    <property type="match status" value="1"/>
</dbReference>
<dbReference type="SMART" id="SM00079">
    <property type="entry name" value="PBPe"/>
    <property type="match status" value="1"/>
</dbReference>
<dbReference type="Pfam" id="PF00497">
    <property type="entry name" value="SBP_bac_3"/>
    <property type="match status" value="1"/>
</dbReference>
<keyword evidence="1" id="KW-0732">Signal</keyword>
<dbReference type="InterPro" id="IPR001320">
    <property type="entry name" value="Iontro_rcpt_C"/>
</dbReference>
<evidence type="ECO:0000256" key="1">
    <source>
        <dbReference type="ARBA" id="ARBA00022729"/>
    </source>
</evidence>